<feature type="non-terminal residue" evidence="1">
    <location>
        <position position="1"/>
    </location>
</feature>
<proteinExistence type="predicted"/>
<protein>
    <submittedName>
        <fullName evidence="1">4900_t:CDS:1</fullName>
    </submittedName>
</protein>
<name>A0ACA9N1E3_9GLOM</name>
<reference evidence="1" key="1">
    <citation type="submission" date="2021-06" db="EMBL/GenBank/DDBJ databases">
        <authorList>
            <person name="Kallberg Y."/>
            <person name="Tangrot J."/>
            <person name="Rosling A."/>
        </authorList>
    </citation>
    <scope>NUCLEOTIDE SEQUENCE</scope>
    <source>
        <strain evidence="1">28 12/20/2015</strain>
    </source>
</reference>
<dbReference type="Proteomes" id="UP000789366">
    <property type="component" value="Unassembled WGS sequence"/>
</dbReference>
<organism evidence="1 2">
    <name type="scientific">Cetraspora pellucida</name>
    <dbReference type="NCBI Taxonomy" id="1433469"/>
    <lineage>
        <taxon>Eukaryota</taxon>
        <taxon>Fungi</taxon>
        <taxon>Fungi incertae sedis</taxon>
        <taxon>Mucoromycota</taxon>
        <taxon>Glomeromycotina</taxon>
        <taxon>Glomeromycetes</taxon>
        <taxon>Diversisporales</taxon>
        <taxon>Gigasporaceae</taxon>
        <taxon>Cetraspora</taxon>
    </lineage>
</organism>
<gene>
    <name evidence="1" type="ORF">SPELUC_LOCUS7903</name>
</gene>
<evidence type="ECO:0000313" key="1">
    <source>
        <dbReference type="EMBL" id="CAG8622150.1"/>
    </source>
</evidence>
<dbReference type="EMBL" id="CAJVPW010011100">
    <property type="protein sequence ID" value="CAG8622150.1"/>
    <property type="molecule type" value="Genomic_DNA"/>
</dbReference>
<evidence type="ECO:0000313" key="2">
    <source>
        <dbReference type="Proteomes" id="UP000789366"/>
    </source>
</evidence>
<comment type="caution">
    <text evidence="1">The sequence shown here is derived from an EMBL/GenBank/DDBJ whole genome shotgun (WGS) entry which is preliminary data.</text>
</comment>
<accession>A0ACA9N1E3</accession>
<sequence length="78" mass="8977">LMSFMSSQNLALLPDYTRLDETCREVKDAAKIMGNSSLYKKMEEAQSSVKRDIIFAKSLIYKIVYTQMMNESNATKQE</sequence>
<keyword evidence="2" id="KW-1185">Reference proteome</keyword>